<dbReference type="EMBL" id="BLPF01000002">
    <property type="protein sequence ID" value="GFJ81836.1"/>
    <property type="molecule type" value="Genomic_DNA"/>
</dbReference>
<evidence type="ECO:0000313" key="3">
    <source>
        <dbReference type="Proteomes" id="UP000482800"/>
    </source>
</evidence>
<feature type="transmembrane region" description="Helical" evidence="1">
    <location>
        <begin position="50"/>
        <end position="72"/>
    </location>
</feature>
<reference evidence="2 3" key="1">
    <citation type="submission" date="2020-03" db="EMBL/GenBank/DDBJ databases">
        <title>Whole genome shotgun sequence of Phytohabitans houttuyneae NBRC 108639.</title>
        <authorList>
            <person name="Komaki H."/>
            <person name="Tamura T."/>
        </authorList>
    </citation>
    <scope>NUCLEOTIDE SEQUENCE [LARGE SCALE GENOMIC DNA]</scope>
    <source>
        <strain evidence="2 3">NBRC 108639</strain>
    </source>
</reference>
<dbReference type="AlphaFoldDB" id="A0A6V8KIM8"/>
<proteinExistence type="predicted"/>
<keyword evidence="1" id="KW-0812">Transmembrane</keyword>
<evidence type="ECO:0000313" key="2">
    <source>
        <dbReference type="EMBL" id="GFJ81836.1"/>
    </source>
</evidence>
<keyword evidence="1" id="KW-1133">Transmembrane helix</keyword>
<sequence>MGIAVLGSLAALVFRLRGPDLAPTLDETLQVPGLAPAAAAHARTAFVTGLHVAAAVACVLHIVLGLVALRWLSPAPARPGSRPATARAEVI</sequence>
<name>A0A6V8KIM8_9ACTN</name>
<accession>A0A6V8KIM8</accession>
<organism evidence="2 3">
    <name type="scientific">Phytohabitans houttuyneae</name>
    <dbReference type="NCBI Taxonomy" id="1076126"/>
    <lineage>
        <taxon>Bacteria</taxon>
        <taxon>Bacillati</taxon>
        <taxon>Actinomycetota</taxon>
        <taxon>Actinomycetes</taxon>
        <taxon>Micromonosporales</taxon>
        <taxon>Micromonosporaceae</taxon>
    </lineage>
</organism>
<protein>
    <submittedName>
        <fullName evidence="2">Uncharacterized protein</fullName>
    </submittedName>
</protein>
<dbReference type="RefSeq" id="WP_246273933.1">
    <property type="nucleotide sequence ID" value="NZ_BAABGO010000022.1"/>
</dbReference>
<keyword evidence="3" id="KW-1185">Reference proteome</keyword>
<evidence type="ECO:0000256" key="1">
    <source>
        <dbReference type="SAM" id="Phobius"/>
    </source>
</evidence>
<comment type="caution">
    <text evidence="2">The sequence shown here is derived from an EMBL/GenBank/DDBJ whole genome shotgun (WGS) entry which is preliminary data.</text>
</comment>
<dbReference type="Proteomes" id="UP000482800">
    <property type="component" value="Unassembled WGS sequence"/>
</dbReference>
<gene>
    <name evidence="2" type="ORF">Phou_060160</name>
</gene>
<keyword evidence="1" id="KW-0472">Membrane</keyword>
<reference evidence="2 3" key="2">
    <citation type="submission" date="2020-03" db="EMBL/GenBank/DDBJ databases">
        <authorList>
            <person name="Ichikawa N."/>
            <person name="Kimura A."/>
            <person name="Kitahashi Y."/>
            <person name="Uohara A."/>
        </authorList>
    </citation>
    <scope>NUCLEOTIDE SEQUENCE [LARGE SCALE GENOMIC DNA]</scope>
    <source>
        <strain evidence="2 3">NBRC 108639</strain>
    </source>
</reference>